<proteinExistence type="predicted"/>
<dbReference type="EMBL" id="JAHRIN010044504">
    <property type="protein sequence ID" value="MEQ2207400.1"/>
    <property type="molecule type" value="Genomic_DNA"/>
</dbReference>
<gene>
    <name evidence="1" type="ORF">XENOCAPTIV_011718</name>
</gene>
<accession>A0ABV0RGW4</accession>
<reference evidence="1 2" key="1">
    <citation type="submission" date="2021-06" db="EMBL/GenBank/DDBJ databases">
        <authorList>
            <person name="Palmer J.M."/>
        </authorList>
    </citation>
    <scope>NUCLEOTIDE SEQUENCE [LARGE SCALE GENOMIC DNA]</scope>
    <source>
        <strain evidence="1 2">XC_2019</strain>
        <tissue evidence="1">Muscle</tissue>
    </source>
</reference>
<organism evidence="1 2">
    <name type="scientific">Xenoophorus captivus</name>
    <dbReference type="NCBI Taxonomy" id="1517983"/>
    <lineage>
        <taxon>Eukaryota</taxon>
        <taxon>Metazoa</taxon>
        <taxon>Chordata</taxon>
        <taxon>Craniata</taxon>
        <taxon>Vertebrata</taxon>
        <taxon>Euteleostomi</taxon>
        <taxon>Actinopterygii</taxon>
        <taxon>Neopterygii</taxon>
        <taxon>Teleostei</taxon>
        <taxon>Neoteleostei</taxon>
        <taxon>Acanthomorphata</taxon>
        <taxon>Ovalentaria</taxon>
        <taxon>Atherinomorphae</taxon>
        <taxon>Cyprinodontiformes</taxon>
        <taxon>Goodeidae</taxon>
        <taxon>Xenoophorus</taxon>
    </lineage>
</organism>
<protein>
    <submittedName>
        <fullName evidence="1">Uncharacterized protein</fullName>
    </submittedName>
</protein>
<evidence type="ECO:0000313" key="2">
    <source>
        <dbReference type="Proteomes" id="UP001434883"/>
    </source>
</evidence>
<comment type="caution">
    <text evidence="1">The sequence shown here is derived from an EMBL/GenBank/DDBJ whole genome shotgun (WGS) entry which is preliminary data.</text>
</comment>
<sequence length="99" mass="11181">MIINIKKLIIVSIKRRSTEIILTLAGGTQLMELFLQPPMATSFLLFVLCWQVNENSQAEYYKCHTEIKYEQTQGPINVAVGMYPFFKAVKQGGGIIKGQ</sequence>
<dbReference type="Proteomes" id="UP001434883">
    <property type="component" value="Unassembled WGS sequence"/>
</dbReference>
<name>A0ABV0RGW4_9TELE</name>
<keyword evidence="2" id="KW-1185">Reference proteome</keyword>
<evidence type="ECO:0000313" key="1">
    <source>
        <dbReference type="EMBL" id="MEQ2207400.1"/>
    </source>
</evidence>